<proteinExistence type="predicted"/>
<protein>
    <submittedName>
        <fullName evidence="2">Uncharacterized protein</fullName>
    </submittedName>
</protein>
<name>A0A1W1VJ62_9BACT</name>
<feature type="region of interest" description="Disordered" evidence="1">
    <location>
        <begin position="299"/>
        <end position="327"/>
    </location>
</feature>
<dbReference type="AlphaFoldDB" id="A0A1W1VJ62"/>
<gene>
    <name evidence="2" type="ORF">SAMN00120144_3539</name>
</gene>
<dbReference type="InterPro" id="IPR011990">
    <property type="entry name" value="TPR-like_helical_dom_sf"/>
</dbReference>
<dbReference type="SUPFAM" id="SSF48452">
    <property type="entry name" value="TPR-like"/>
    <property type="match status" value="1"/>
</dbReference>
<dbReference type="EMBL" id="FWWW01000063">
    <property type="protein sequence ID" value="SMB93368.1"/>
    <property type="molecule type" value="Genomic_DNA"/>
</dbReference>
<accession>A0A1W1VJ62</accession>
<dbReference type="RefSeq" id="WP_143434868.1">
    <property type="nucleotide sequence ID" value="NZ_FWWW01000063.1"/>
</dbReference>
<reference evidence="2 3" key="1">
    <citation type="submission" date="2017-04" db="EMBL/GenBank/DDBJ databases">
        <authorList>
            <person name="Afonso C.L."/>
            <person name="Miller P.J."/>
            <person name="Scott M.A."/>
            <person name="Spackman E."/>
            <person name="Goraichik I."/>
            <person name="Dimitrov K.M."/>
            <person name="Suarez D.L."/>
            <person name="Swayne D.E."/>
        </authorList>
    </citation>
    <scope>NUCLEOTIDE SEQUENCE [LARGE SCALE GENOMIC DNA]</scope>
    <source>
        <strain evidence="2 3">DSM 11622</strain>
    </source>
</reference>
<dbReference type="PANTHER" id="PTHR45588">
    <property type="entry name" value="TPR DOMAIN-CONTAINING PROTEIN"/>
    <property type="match status" value="1"/>
</dbReference>
<keyword evidence="3" id="KW-1185">Reference proteome</keyword>
<organism evidence="2 3">
    <name type="scientific">Hymenobacter roseosalivarius DSM 11622</name>
    <dbReference type="NCBI Taxonomy" id="645990"/>
    <lineage>
        <taxon>Bacteria</taxon>
        <taxon>Pseudomonadati</taxon>
        <taxon>Bacteroidota</taxon>
        <taxon>Cytophagia</taxon>
        <taxon>Cytophagales</taxon>
        <taxon>Hymenobacteraceae</taxon>
        <taxon>Hymenobacter</taxon>
    </lineage>
</organism>
<evidence type="ECO:0000313" key="3">
    <source>
        <dbReference type="Proteomes" id="UP000192266"/>
    </source>
</evidence>
<sequence length="327" mass="36195">MPCICPHISLLRLGIWPEAVASNLASVAAARCYAEQAGLKGHWDEELHGLDYLMYAYLQQGDNASARRQWTYLNSITAVEPTTFKVAYAYAAIPARYVLENRQWEDAAGLQLHGAGFPWEKFPWQQAIFHFARLLGAVHTDNRAAAQAEWQALHRLETILTQQKDAYKAQQVHIQLTTGAAWMRWQEGKADEAVALMNRAAALEDSTEKHPVTPSEVLPARELLGDMLLEMNRPADALAAYEANLQIHPNRYNGLYGAGRAAERAGNVGKARGYYRQLLSVAAASATRPELTAIRQFLRSQPPPSRNTSNSLGLGGKSRSALGYQVD</sequence>
<dbReference type="Gene3D" id="1.25.40.10">
    <property type="entry name" value="Tetratricopeptide repeat domain"/>
    <property type="match status" value="1"/>
</dbReference>
<dbReference type="STRING" id="645990.SAMN00120144_3539"/>
<evidence type="ECO:0000256" key="1">
    <source>
        <dbReference type="SAM" id="MobiDB-lite"/>
    </source>
</evidence>
<dbReference type="OrthoDB" id="9778494at2"/>
<dbReference type="Proteomes" id="UP000192266">
    <property type="component" value="Unassembled WGS sequence"/>
</dbReference>
<dbReference type="PANTHER" id="PTHR45588:SF1">
    <property type="entry name" value="WW DOMAIN-CONTAINING PROTEIN"/>
    <property type="match status" value="1"/>
</dbReference>
<evidence type="ECO:0000313" key="2">
    <source>
        <dbReference type="EMBL" id="SMB93368.1"/>
    </source>
</evidence>